<dbReference type="PROSITE" id="PS00497">
    <property type="entry name" value="TYROSINASE_1"/>
    <property type="match status" value="1"/>
</dbReference>
<evidence type="ECO:0000256" key="1">
    <source>
        <dbReference type="ARBA" id="ARBA00022723"/>
    </source>
</evidence>
<dbReference type="SUPFAM" id="SSF48056">
    <property type="entry name" value="Di-copper centre-containing domain"/>
    <property type="match status" value="1"/>
</dbReference>
<sequence>MEATGGDVANTARIERDDIVHRKNVALLSDDEVGGLREAFAQIKQISAEARGDDRGFFQLAGLHGVPYWDCPHHTPQRIFLPWHRAYLYRLEQALADRVSGVTLPWWDWTTTREIPAAFAEEEMGGAPNPLFSTQTLVTPADIRDGRPLIEETSRDPSPPEFLPGPADLRAVMEQPSYAVFNDACEEIHDGVHGWVGGTMGNIGYAAFDPIFWPHHTMIDRMWWLWQQQGRMNAVPAPGWERIVLEPFNLTVGDVLNANALGFDYADSETLIEPQAGAGRPGEIIVCAPVPSAIAVPDADFRTADFEIGGIRHTGSSYEGLVYINNANASADTGKDAEAGYAGSFNVFGHGGCFGAEGHCDNREDERRRFDRRPLARSIRMKKRVDISDALRNAAQSESEIQFTIVARTSDPDPEGVLDVKRLSIVTYR</sequence>
<name>A0A6J4THU7_9ACTN</name>
<protein>
    <recommendedName>
        <fullName evidence="3 4">Tyrosinase copper-binding domain-containing protein</fullName>
    </recommendedName>
</protein>
<keyword evidence="2" id="KW-0186">Copper</keyword>
<accession>A0A6J4THU7</accession>
<dbReference type="PANTHER" id="PTHR11474:SF76">
    <property type="entry name" value="SHKT DOMAIN-CONTAINING PROTEIN"/>
    <property type="match status" value="1"/>
</dbReference>
<evidence type="ECO:0000259" key="4">
    <source>
        <dbReference type="PROSITE" id="PS00498"/>
    </source>
</evidence>
<dbReference type="PROSITE" id="PS00498">
    <property type="entry name" value="TYROSINASE_2"/>
    <property type="match status" value="1"/>
</dbReference>
<keyword evidence="1" id="KW-0479">Metal-binding</keyword>
<dbReference type="Pfam" id="PF00264">
    <property type="entry name" value="Tyrosinase"/>
    <property type="match status" value="1"/>
</dbReference>
<evidence type="ECO:0000313" key="5">
    <source>
        <dbReference type="EMBL" id="CAA9522934.1"/>
    </source>
</evidence>
<dbReference type="AlphaFoldDB" id="A0A6J4THU7"/>
<dbReference type="InterPro" id="IPR008922">
    <property type="entry name" value="Di-copper_centre_dom_sf"/>
</dbReference>
<dbReference type="Gene3D" id="1.10.1280.10">
    <property type="entry name" value="Di-copper center containing domain from catechol oxidase"/>
    <property type="match status" value="1"/>
</dbReference>
<proteinExistence type="predicted"/>
<dbReference type="GO" id="GO:0046872">
    <property type="term" value="F:metal ion binding"/>
    <property type="evidence" value="ECO:0007669"/>
    <property type="project" value="UniProtKB-KW"/>
</dbReference>
<evidence type="ECO:0000259" key="3">
    <source>
        <dbReference type="PROSITE" id="PS00497"/>
    </source>
</evidence>
<dbReference type="GO" id="GO:0016491">
    <property type="term" value="F:oxidoreductase activity"/>
    <property type="evidence" value="ECO:0007669"/>
    <property type="project" value="InterPro"/>
</dbReference>
<reference evidence="5" key="1">
    <citation type="submission" date="2020-02" db="EMBL/GenBank/DDBJ databases">
        <authorList>
            <person name="Meier V. D."/>
        </authorList>
    </citation>
    <scope>NUCLEOTIDE SEQUENCE</scope>
    <source>
        <strain evidence="5">AVDCRST_MAG67</strain>
    </source>
</reference>
<gene>
    <name evidence="5" type="ORF">AVDCRST_MAG67-3832</name>
</gene>
<dbReference type="InterPro" id="IPR050316">
    <property type="entry name" value="Tyrosinase/Hemocyanin"/>
</dbReference>
<feature type="domain" description="Tyrosinase copper-binding" evidence="4">
    <location>
        <begin position="209"/>
        <end position="220"/>
    </location>
</feature>
<dbReference type="PANTHER" id="PTHR11474">
    <property type="entry name" value="TYROSINASE FAMILY MEMBER"/>
    <property type="match status" value="1"/>
</dbReference>
<organism evidence="5">
    <name type="scientific">uncultured Solirubrobacteraceae bacterium</name>
    <dbReference type="NCBI Taxonomy" id="1162706"/>
    <lineage>
        <taxon>Bacteria</taxon>
        <taxon>Bacillati</taxon>
        <taxon>Actinomycetota</taxon>
        <taxon>Thermoleophilia</taxon>
        <taxon>Solirubrobacterales</taxon>
        <taxon>Solirubrobacteraceae</taxon>
        <taxon>environmental samples</taxon>
    </lineage>
</organism>
<dbReference type="EMBL" id="CADCVQ010000148">
    <property type="protein sequence ID" value="CAA9522934.1"/>
    <property type="molecule type" value="Genomic_DNA"/>
</dbReference>
<evidence type="ECO:0000256" key="2">
    <source>
        <dbReference type="ARBA" id="ARBA00023008"/>
    </source>
</evidence>
<feature type="domain" description="Tyrosinase copper-binding" evidence="3">
    <location>
        <begin position="74"/>
        <end position="92"/>
    </location>
</feature>
<dbReference type="InterPro" id="IPR002227">
    <property type="entry name" value="Tyrosinase_Cu-bd"/>
</dbReference>
<dbReference type="PRINTS" id="PR00092">
    <property type="entry name" value="TYROSINASE"/>
</dbReference>